<dbReference type="RefSeq" id="WP_103116317.1">
    <property type="nucleotide sequence ID" value="NZ_PPFX01000038.1"/>
</dbReference>
<dbReference type="Pfam" id="PF13230">
    <property type="entry name" value="GATase_4"/>
    <property type="match status" value="1"/>
</dbReference>
<dbReference type="Gene3D" id="3.60.20.10">
    <property type="entry name" value="Glutamine Phosphoribosylpyrophosphate, subunit 1, domain 1"/>
    <property type="match status" value="1"/>
</dbReference>
<dbReference type="PANTHER" id="PTHR42824:SF1">
    <property type="entry name" value="GLUTAMINE AMIDOTRANSFERASE YAFJ-RELATED"/>
    <property type="match status" value="1"/>
</dbReference>
<dbReference type="Proteomes" id="UP000236340">
    <property type="component" value="Unassembled WGS sequence"/>
</dbReference>
<gene>
    <name evidence="3" type="ORF">C2E25_13805</name>
</gene>
<accession>A0A2K2H757</accession>
<dbReference type="InterPro" id="IPR029055">
    <property type="entry name" value="Ntn_hydrolases_N"/>
</dbReference>
<organism evidence="3 4">
    <name type="scientific">Geothermobacter hydrogeniphilus</name>
    <dbReference type="NCBI Taxonomy" id="1969733"/>
    <lineage>
        <taxon>Bacteria</taxon>
        <taxon>Pseudomonadati</taxon>
        <taxon>Thermodesulfobacteriota</taxon>
        <taxon>Desulfuromonadia</taxon>
        <taxon>Desulfuromonadales</taxon>
        <taxon>Geothermobacteraceae</taxon>
        <taxon>Geothermobacter</taxon>
    </lineage>
</organism>
<keyword evidence="3" id="KW-0808">Transferase</keyword>
<dbReference type="PROSITE" id="PS51278">
    <property type="entry name" value="GATASE_TYPE_2"/>
    <property type="match status" value="1"/>
</dbReference>
<dbReference type="SUPFAM" id="SSF56235">
    <property type="entry name" value="N-terminal nucleophile aminohydrolases (Ntn hydrolases)"/>
    <property type="match status" value="1"/>
</dbReference>
<keyword evidence="1 3" id="KW-0315">Glutamine amidotransferase</keyword>
<evidence type="ECO:0000259" key="2">
    <source>
        <dbReference type="PROSITE" id="PS51278"/>
    </source>
</evidence>
<protein>
    <submittedName>
        <fullName evidence="3">Class II glutamine amidotransferase</fullName>
    </submittedName>
</protein>
<evidence type="ECO:0000256" key="1">
    <source>
        <dbReference type="ARBA" id="ARBA00022962"/>
    </source>
</evidence>
<evidence type="ECO:0000313" key="3">
    <source>
        <dbReference type="EMBL" id="PNU19144.1"/>
    </source>
</evidence>
<dbReference type="EMBL" id="PPFX01000038">
    <property type="protein sequence ID" value="PNU19144.1"/>
    <property type="molecule type" value="Genomic_DNA"/>
</dbReference>
<evidence type="ECO:0000313" key="4">
    <source>
        <dbReference type="Proteomes" id="UP000236340"/>
    </source>
</evidence>
<sequence length="237" mass="26638">MCRVLGITNFNYAKHARIVARFCQLARTGMVMAEDPPGHEDGWGLAFYRNGELVVRKSGASLLDETDQVIGLLEKARTSPVMILHLRKSAWTNTSSTRHAHPFFLGDTVFFHNGVVYDYQGLLPDITLPGLRADARDTEVFFYHVMSGTTGDLGRDFLATAALIRQKHRFSALNCLFSDSRKLFAYRDYTREPDYYSLHKAYAENSCLVSSEPLDDNLRWEMMAQGEFLAIDPGGGG</sequence>
<dbReference type="PANTHER" id="PTHR42824">
    <property type="entry name" value="GLUTAMINE AMIDOTRANSFERASE"/>
    <property type="match status" value="1"/>
</dbReference>
<comment type="caution">
    <text evidence="3">The sequence shown here is derived from an EMBL/GenBank/DDBJ whole genome shotgun (WGS) entry which is preliminary data.</text>
</comment>
<dbReference type="InterPro" id="IPR026869">
    <property type="entry name" value="EgtC-like"/>
</dbReference>
<name>A0A2K2H757_9BACT</name>
<dbReference type="InterPro" id="IPR017932">
    <property type="entry name" value="GATase_2_dom"/>
</dbReference>
<proteinExistence type="predicted"/>
<feature type="domain" description="Glutamine amidotransferase type-2" evidence="2">
    <location>
        <begin position="2"/>
        <end position="237"/>
    </location>
</feature>
<reference evidence="3 4" key="1">
    <citation type="journal article" date="2018" name="Genome Announc.">
        <title>Genome Sequence of Geothermobacter sp. HR-1 Iron Reducer from the Loihi Seamount.</title>
        <authorList>
            <person name="Smith H."/>
            <person name="Abuyen K."/>
            <person name="Tremblay J."/>
            <person name="Savalia P."/>
            <person name="Perez-Rodriguez I."/>
            <person name="Emerson D."/>
            <person name="Tully B."/>
            <person name="Amend J."/>
        </authorList>
    </citation>
    <scope>NUCLEOTIDE SEQUENCE [LARGE SCALE GENOMIC DNA]</scope>
    <source>
        <strain evidence="3 4">HR-1</strain>
    </source>
</reference>
<dbReference type="OrthoDB" id="321954at2"/>
<dbReference type="GO" id="GO:0016740">
    <property type="term" value="F:transferase activity"/>
    <property type="evidence" value="ECO:0007669"/>
    <property type="project" value="UniProtKB-KW"/>
</dbReference>
<dbReference type="AlphaFoldDB" id="A0A2K2H757"/>